<dbReference type="PANTHER" id="PTHR36509:SF2">
    <property type="entry name" value="BLL3101 PROTEIN"/>
    <property type="match status" value="1"/>
</dbReference>
<dbReference type="EMBL" id="JADLRE010000009">
    <property type="protein sequence ID" value="MBF6226061.1"/>
    <property type="molecule type" value="Genomic_DNA"/>
</dbReference>
<dbReference type="InterPro" id="IPR010621">
    <property type="entry name" value="DUF1214"/>
</dbReference>
<evidence type="ECO:0000259" key="1">
    <source>
        <dbReference type="Pfam" id="PF06742"/>
    </source>
</evidence>
<name>A0ABS0C8F4_9NOCA</name>
<dbReference type="InterPro" id="IPR037050">
    <property type="entry name" value="DUF1254_sf"/>
</dbReference>
<keyword evidence="4" id="KW-1185">Reference proteome</keyword>
<dbReference type="Gene3D" id="2.60.120.600">
    <property type="entry name" value="Domain of unknown function DUF1214, C-terminal domain"/>
    <property type="match status" value="1"/>
</dbReference>
<dbReference type="PROSITE" id="PS51257">
    <property type="entry name" value="PROKAR_LIPOPROTEIN"/>
    <property type="match status" value="1"/>
</dbReference>
<protein>
    <submittedName>
        <fullName evidence="3">DUF1254 domain-containing protein</fullName>
    </submittedName>
</protein>
<evidence type="ECO:0000259" key="2">
    <source>
        <dbReference type="Pfam" id="PF06863"/>
    </source>
</evidence>
<sequence length="472" mass="50091">MDDRTYGKVTVSRRTVFGVAATSIAAFGLSACGGSDDEDSAPGSVPGDAATIAKDAYEFGYPLVLMDVTRTAAEEATPVNWFEHATSLPTPAQREVVRLDRDTLRSTAWLDLTSEPMVLSVPMLDSGRFWLVQVLDAWTNNVRNLSSVRSQATSAALPYAVTGPGWSGALPDGLTALPVPTPTVWLIIRIQVDGENDLPVVRSLQQQVKLVPLSAWIAGTEPPAPAAPPGRASAQPPPERVAEMDAGVFFDRMCQLMSVNPPAAEDAPAMRRFAEIGIRPGGAVEGVSDIDLAAAVDSAQQQISVYLGARTVNENGWLIDPDVGRYGTNYLLRAVVARIALGASMAENSFYPTLFASTDAGDGAGRFRLHFAPGQLPPVDAFWSLTAYDADSYLVSNPAGIYAVGHPAPVVLNPDGSFDIALQYADPGPTVPAGNWLPIPASGQFSLTLRLYAPKAEAVQGRWRPPPLEPAS</sequence>
<feature type="domain" description="DUF1214" evidence="1">
    <location>
        <begin position="360"/>
        <end position="455"/>
    </location>
</feature>
<reference evidence="3 4" key="1">
    <citation type="submission" date="2020-10" db="EMBL/GenBank/DDBJ databases">
        <title>Identification of Nocardia species via Next-generation sequencing and recognition of intraspecies genetic diversity.</title>
        <authorList>
            <person name="Li P."/>
            <person name="Li P."/>
            <person name="Lu B."/>
        </authorList>
    </citation>
    <scope>NUCLEOTIDE SEQUENCE [LARGE SCALE GENOMIC DNA]</scope>
    <source>
        <strain evidence="3 4">N-11</strain>
    </source>
</reference>
<dbReference type="InterPro" id="IPR037049">
    <property type="entry name" value="DUF1214_C_sf"/>
</dbReference>
<comment type="caution">
    <text evidence="3">The sequence shown here is derived from an EMBL/GenBank/DDBJ whole genome shotgun (WGS) entry which is preliminary data.</text>
</comment>
<dbReference type="Gene3D" id="2.60.40.1610">
    <property type="entry name" value="Domain of unknown function DUF1254"/>
    <property type="match status" value="1"/>
</dbReference>
<organism evidence="3 4">
    <name type="scientific">Nocardia abscessus</name>
    <dbReference type="NCBI Taxonomy" id="120957"/>
    <lineage>
        <taxon>Bacteria</taxon>
        <taxon>Bacillati</taxon>
        <taxon>Actinomycetota</taxon>
        <taxon>Actinomycetes</taxon>
        <taxon>Mycobacteriales</taxon>
        <taxon>Nocardiaceae</taxon>
        <taxon>Nocardia</taxon>
    </lineage>
</organism>
<evidence type="ECO:0000313" key="3">
    <source>
        <dbReference type="EMBL" id="MBF6226061.1"/>
    </source>
</evidence>
<gene>
    <name evidence="3" type="ORF">IU470_13245</name>
</gene>
<evidence type="ECO:0000313" key="4">
    <source>
        <dbReference type="Proteomes" id="UP000807309"/>
    </source>
</evidence>
<dbReference type="Pfam" id="PF06863">
    <property type="entry name" value="DUF1254"/>
    <property type="match status" value="1"/>
</dbReference>
<dbReference type="PANTHER" id="PTHR36509">
    <property type="entry name" value="BLL3101 PROTEIN"/>
    <property type="match status" value="1"/>
</dbReference>
<dbReference type="Proteomes" id="UP000807309">
    <property type="component" value="Unassembled WGS sequence"/>
</dbReference>
<dbReference type="Pfam" id="PF06742">
    <property type="entry name" value="DUF1214"/>
    <property type="match status" value="1"/>
</dbReference>
<dbReference type="InterPro" id="IPR010679">
    <property type="entry name" value="DUF1254"/>
</dbReference>
<dbReference type="RefSeq" id="WP_195033235.1">
    <property type="nucleotide sequence ID" value="NZ_JADLRE010000009.1"/>
</dbReference>
<dbReference type="SUPFAM" id="SSF160935">
    <property type="entry name" value="VPA0735-like"/>
    <property type="match status" value="1"/>
</dbReference>
<proteinExistence type="predicted"/>
<feature type="domain" description="DUF1254" evidence="2">
    <location>
        <begin position="79"/>
        <end position="212"/>
    </location>
</feature>
<accession>A0ABS0C8F4</accession>